<evidence type="ECO:0000313" key="2">
    <source>
        <dbReference type="EMBL" id="KAG8575835.1"/>
    </source>
</evidence>
<protein>
    <recommendedName>
        <fullName evidence="4">DNA-directed RNA polymerase II subunit GRINL1A</fullName>
    </recommendedName>
</protein>
<evidence type="ECO:0000256" key="1">
    <source>
        <dbReference type="SAM" id="MobiDB-lite"/>
    </source>
</evidence>
<feature type="region of interest" description="Disordered" evidence="1">
    <location>
        <begin position="170"/>
        <end position="243"/>
    </location>
</feature>
<evidence type="ECO:0000313" key="3">
    <source>
        <dbReference type="Proteomes" id="UP000824782"/>
    </source>
</evidence>
<keyword evidence="3" id="KW-1185">Reference proteome</keyword>
<dbReference type="AlphaFoldDB" id="A0AAV7BTT0"/>
<dbReference type="GO" id="GO:0006368">
    <property type="term" value="P:transcription elongation by RNA polymerase II"/>
    <property type="evidence" value="ECO:0007669"/>
    <property type="project" value="InterPro"/>
</dbReference>
<feature type="compositionally biased region" description="Basic and acidic residues" evidence="1">
    <location>
        <begin position="92"/>
        <end position="104"/>
    </location>
</feature>
<accession>A0AAV7BTT0</accession>
<sequence length="334" mass="37596">MSSPVDGGKQGAAGELRGKSLGELAEILERQEKLLSNKKFIAKLPDRGKKILEYTEKIRSAIAEHKRQKQKTDRLSAFKLQFQEQQRNIRENVKALEEPDDKVRHVPTTVTEGKEPSSDQANETKSARNQDISSSPASLNTREETCNSHTDENSADVLANSLKFISIKDSGDEAKQSSSDTSAEYKEVSSSPGTSGTKKSHYIEVLERRSESPVQRKERFKTNRLPSDSNSSTPNQSPGDKVLRMSAEQRKLQDRKHLDDITAARLPPLHHSPAQLLPLEESLELQMAQKKIYEEKQAKLAAQKLFEKLNIKMGAFNPEGDSYMKYRDRGDYVE</sequence>
<dbReference type="GO" id="GO:0005634">
    <property type="term" value="C:nucleus"/>
    <property type="evidence" value="ECO:0007669"/>
    <property type="project" value="InterPro"/>
</dbReference>
<dbReference type="PANTHER" id="PTHR23171:SF4">
    <property type="entry name" value="TUFTELIN"/>
    <property type="match status" value="1"/>
</dbReference>
<feature type="compositionally biased region" description="Basic and acidic residues" evidence="1">
    <location>
        <begin position="201"/>
        <end position="221"/>
    </location>
</feature>
<dbReference type="InterPro" id="IPR051375">
    <property type="entry name" value="Tuftelin_GRINL1A/MYZAP/CCD68"/>
</dbReference>
<feature type="compositionally biased region" description="Basic and acidic residues" evidence="1">
    <location>
        <begin position="141"/>
        <end position="152"/>
    </location>
</feature>
<dbReference type="PANTHER" id="PTHR23171">
    <property type="entry name" value="GDOWN1"/>
    <property type="match status" value="1"/>
</dbReference>
<evidence type="ECO:0008006" key="4">
    <source>
        <dbReference type="Google" id="ProtNLM"/>
    </source>
</evidence>
<feature type="region of interest" description="Disordered" evidence="1">
    <location>
        <begin position="1"/>
        <end position="20"/>
    </location>
</feature>
<dbReference type="GO" id="GO:0031674">
    <property type="term" value="C:I band"/>
    <property type="evidence" value="ECO:0007669"/>
    <property type="project" value="TreeGrafter"/>
</dbReference>
<feature type="region of interest" description="Disordered" evidence="1">
    <location>
        <begin position="92"/>
        <end position="154"/>
    </location>
</feature>
<dbReference type="Proteomes" id="UP000824782">
    <property type="component" value="Unassembled WGS sequence"/>
</dbReference>
<dbReference type="GO" id="GO:0003711">
    <property type="term" value="F:transcription elongation factor activity"/>
    <property type="evidence" value="ECO:0007669"/>
    <property type="project" value="InterPro"/>
</dbReference>
<gene>
    <name evidence="2" type="ORF">GDO81_009681</name>
</gene>
<feature type="compositionally biased region" description="Polar residues" evidence="1">
    <location>
        <begin position="224"/>
        <end position="238"/>
    </location>
</feature>
<dbReference type="InterPro" id="IPR026213">
    <property type="entry name" value="GRINL1"/>
</dbReference>
<dbReference type="PRINTS" id="PR02085">
    <property type="entry name" value="POLR2GRINL1"/>
</dbReference>
<proteinExistence type="predicted"/>
<name>A0AAV7BTT0_ENGPU</name>
<dbReference type="GO" id="GO:0035556">
    <property type="term" value="P:intracellular signal transduction"/>
    <property type="evidence" value="ECO:0007669"/>
    <property type="project" value="TreeGrafter"/>
</dbReference>
<feature type="compositionally biased region" description="Polar residues" evidence="1">
    <location>
        <begin position="118"/>
        <end position="140"/>
    </location>
</feature>
<comment type="caution">
    <text evidence="2">The sequence shown here is derived from an EMBL/GenBank/DDBJ whole genome shotgun (WGS) entry which is preliminary data.</text>
</comment>
<dbReference type="EMBL" id="WNYA01000004">
    <property type="protein sequence ID" value="KAG8575835.1"/>
    <property type="molecule type" value="Genomic_DNA"/>
</dbReference>
<dbReference type="Pfam" id="PF15328">
    <property type="entry name" value="GCOM2"/>
    <property type="match status" value="1"/>
</dbReference>
<reference evidence="2" key="1">
    <citation type="thesis" date="2020" institute="ProQuest LLC" country="789 East Eisenhower Parkway, Ann Arbor, MI, USA">
        <title>Comparative Genomics and Chromosome Evolution.</title>
        <authorList>
            <person name="Mudd A.B."/>
        </authorList>
    </citation>
    <scope>NUCLEOTIDE SEQUENCE</scope>
    <source>
        <strain evidence="2">237g6f4</strain>
        <tissue evidence="2">Blood</tissue>
    </source>
</reference>
<organism evidence="2 3">
    <name type="scientific">Engystomops pustulosus</name>
    <name type="common">Tungara frog</name>
    <name type="synonym">Physalaemus pustulosus</name>
    <dbReference type="NCBI Taxonomy" id="76066"/>
    <lineage>
        <taxon>Eukaryota</taxon>
        <taxon>Metazoa</taxon>
        <taxon>Chordata</taxon>
        <taxon>Craniata</taxon>
        <taxon>Vertebrata</taxon>
        <taxon>Euteleostomi</taxon>
        <taxon>Amphibia</taxon>
        <taxon>Batrachia</taxon>
        <taxon>Anura</taxon>
        <taxon>Neobatrachia</taxon>
        <taxon>Hyloidea</taxon>
        <taxon>Leptodactylidae</taxon>
        <taxon>Leiuperinae</taxon>
        <taxon>Engystomops</taxon>
    </lineage>
</organism>